<organism evidence="1 2">
    <name type="scientific">Paraphaeosphaeria minitans</name>
    <dbReference type="NCBI Taxonomy" id="565426"/>
    <lineage>
        <taxon>Eukaryota</taxon>
        <taxon>Fungi</taxon>
        <taxon>Dikarya</taxon>
        <taxon>Ascomycota</taxon>
        <taxon>Pezizomycotina</taxon>
        <taxon>Dothideomycetes</taxon>
        <taxon>Pleosporomycetidae</taxon>
        <taxon>Pleosporales</taxon>
        <taxon>Massarineae</taxon>
        <taxon>Didymosphaeriaceae</taxon>
        <taxon>Paraphaeosphaeria</taxon>
    </lineage>
</organism>
<dbReference type="OrthoDB" id="3945200at2759"/>
<name>A0A9P6GDV6_9PLEO</name>
<evidence type="ECO:0000313" key="2">
    <source>
        <dbReference type="Proteomes" id="UP000756921"/>
    </source>
</evidence>
<reference evidence="1" key="1">
    <citation type="journal article" date="2020" name="Mol. Plant Microbe Interact.">
        <title>Genome Sequence of the Biocontrol Agent Coniothyrium minitans strain Conio (IMI 134523).</title>
        <authorList>
            <person name="Patel D."/>
            <person name="Shittu T.A."/>
            <person name="Baroncelli R."/>
            <person name="Muthumeenakshi S."/>
            <person name="Osborne T.H."/>
            <person name="Janganan T.K."/>
            <person name="Sreenivasaprasad S."/>
        </authorList>
    </citation>
    <scope>NUCLEOTIDE SEQUENCE</scope>
    <source>
        <strain evidence="1">Conio</strain>
    </source>
</reference>
<gene>
    <name evidence="1" type="ORF">PMIN01_09064</name>
</gene>
<dbReference type="EMBL" id="WJXW01000009">
    <property type="protein sequence ID" value="KAF9733381.1"/>
    <property type="molecule type" value="Genomic_DNA"/>
</dbReference>
<dbReference type="Proteomes" id="UP000756921">
    <property type="component" value="Unassembled WGS sequence"/>
</dbReference>
<accession>A0A9P6GDV6</accession>
<sequence>MPTLADVSTTIAPVVGLLVTMMSFSTLASELVSMIAVATQKNKETGEPEHILSTEDLCNLRLVNRQTSSCVQRAFGIRAFRHRKHLFSEHGLKALVGIARHSSFSEYVHKVSLGPERMSKTMHQPFPPALEPAGIPIKASTPAASKSRLADPEASFIPFHGGEMYKAWCLWYQFRIGEQEAFQNSNRGIRLLKDALKHLTNVRVISIESYPETNTDRGYDDPWSNWTPPWGARSLVWELNSIITPHRVDARRLFCDVNPDIVNWHLNSTLEALEAIKDRPNWKIEFHLNSNEKYQQVGWPVDVDSPWWQAHKNRVRHVHLHRSIQTLEKVHDRADWLTKLLESCGRCLEVLSCQNTFYWSKIVCNASLPALRRLNIHHATVQDLYFDMFLATHAESLEAIKLIRVGLSILEYLQVHEDEYPVCVFQADKYEREDASWRAKFKLMLELARLRSIHLEHLRWAHGSLGFSQKRIPQMVESPEYGRWKTTATAEREDVKILLNRAILEDKICFVGYDKHWMWEVVFLEEKKAVRTMVIR</sequence>
<evidence type="ECO:0000313" key="1">
    <source>
        <dbReference type="EMBL" id="KAF9733381.1"/>
    </source>
</evidence>
<protein>
    <submittedName>
        <fullName evidence="1">Uncharacterized protein</fullName>
    </submittedName>
</protein>
<comment type="caution">
    <text evidence="1">The sequence shown here is derived from an EMBL/GenBank/DDBJ whole genome shotgun (WGS) entry which is preliminary data.</text>
</comment>
<keyword evidence="2" id="KW-1185">Reference proteome</keyword>
<dbReference type="AlphaFoldDB" id="A0A9P6GDV6"/>
<proteinExistence type="predicted"/>